<sequence>MGRNKVNIRRIEDSRSRQVTFTKRKAGLVKKAFELSVLCDCDVSLVIFSPSGKMFEYHSDKWVTLFEKMFTYEGVVERKTRDQSKLVEVKGKKRSIQVPQSVVNLIASFEDAFSKEHKLNRAVHSKSTSVVGNGVEKGNLADSSSFHVSNSVSQLYNEASRYDDIEMQNLSDNNWSDNPSMVKNATHSSWGEEYLFEGGEYLQSKIVGKIPELQLSEPSSRRIAHYSQSTTGYPTNPDGSNNIVPFCHEDKSQMEEIQSLHGQQDNNNNNSRQNDQKATGCFSPGEDSSSFRSRKRLKVEIPHPSEFASETLRTSDWLANLTSLQTSRYFGDQDYFSTLSFLPNNNGWLWNRYMDSIPPVPRSPFLWSTPRGPLGFFNQEQLFTPNSISGAIPSPGTADLIRNSDS</sequence>
<evidence type="ECO:0000256" key="5">
    <source>
        <dbReference type="ARBA" id="ARBA00023242"/>
    </source>
</evidence>
<dbReference type="PROSITE" id="PS50066">
    <property type="entry name" value="MADS_BOX_2"/>
    <property type="match status" value="1"/>
</dbReference>
<feature type="compositionally biased region" description="Polar residues" evidence="6">
    <location>
        <begin position="227"/>
        <end position="243"/>
    </location>
</feature>
<dbReference type="GO" id="GO:0005634">
    <property type="term" value="C:nucleus"/>
    <property type="evidence" value="ECO:0007669"/>
    <property type="project" value="UniProtKB-SubCell"/>
</dbReference>
<feature type="compositionally biased region" description="Low complexity" evidence="6">
    <location>
        <begin position="263"/>
        <end position="273"/>
    </location>
</feature>
<name>A0A9C7PV95_9RHOD</name>
<evidence type="ECO:0000313" key="8">
    <source>
        <dbReference type="EMBL" id="GJQ10257.1"/>
    </source>
</evidence>
<dbReference type="Proteomes" id="UP001061958">
    <property type="component" value="Unassembled WGS sequence"/>
</dbReference>
<accession>A0A9C7PV95</accession>
<dbReference type="Gene3D" id="3.40.1810.10">
    <property type="entry name" value="Transcription factor, MADS-box"/>
    <property type="match status" value="1"/>
</dbReference>
<evidence type="ECO:0000259" key="7">
    <source>
        <dbReference type="PROSITE" id="PS50066"/>
    </source>
</evidence>
<dbReference type="Pfam" id="PF00319">
    <property type="entry name" value="SRF-TF"/>
    <property type="match status" value="1"/>
</dbReference>
<dbReference type="InterPro" id="IPR036879">
    <property type="entry name" value="TF_MADSbox_sf"/>
</dbReference>
<keyword evidence="3" id="KW-0238">DNA-binding</keyword>
<keyword evidence="4" id="KW-0804">Transcription</keyword>
<dbReference type="SUPFAM" id="SSF55455">
    <property type="entry name" value="SRF-like"/>
    <property type="match status" value="1"/>
</dbReference>
<dbReference type="GO" id="GO:0045944">
    <property type="term" value="P:positive regulation of transcription by RNA polymerase II"/>
    <property type="evidence" value="ECO:0007669"/>
    <property type="project" value="InterPro"/>
</dbReference>
<keyword evidence="9" id="KW-1185">Reference proteome</keyword>
<dbReference type="SMART" id="SM00432">
    <property type="entry name" value="MADS"/>
    <property type="match status" value="1"/>
</dbReference>
<feature type="domain" description="MADS-box" evidence="7">
    <location>
        <begin position="1"/>
        <end position="61"/>
    </location>
</feature>
<dbReference type="AlphaFoldDB" id="A0A9C7PV95"/>
<dbReference type="OrthoDB" id="5967at2759"/>
<dbReference type="InterPro" id="IPR050142">
    <property type="entry name" value="MADS-box/MEF2_TF"/>
</dbReference>
<dbReference type="GO" id="GO:0000977">
    <property type="term" value="F:RNA polymerase II transcription regulatory region sequence-specific DNA binding"/>
    <property type="evidence" value="ECO:0007669"/>
    <property type="project" value="InterPro"/>
</dbReference>
<evidence type="ECO:0000256" key="2">
    <source>
        <dbReference type="ARBA" id="ARBA00023015"/>
    </source>
</evidence>
<evidence type="ECO:0000256" key="4">
    <source>
        <dbReference type="ARBA" id="ARBA00023163"/>
    </source>
</evidence>
<dbReference type="GO" id="GO:0046983">
    <property type="term" value="F:protein dimerization activity"/>
    <property type="evidence" value="ECO:0007669"/>
    <property type="project" value="InterPro"/>
</dbReference>
<dbReference type="PANTHER" id="PTHR48019">
    <property type="entry name" value="SERUM RESPONSE FACTOR HOMOLOG"/>
    <property type="match status" value="1"/>
</dbReference>
<keyword evidence="2" id="KW-0805">Transcription regulation</keyword>
<comment type="caution">
    <text evidence="8">The sequence shown here is derived from an EMBL/GenBank/DDBJ whole genome shotgun (WGS) entry which is preliminary data.</text>
</comment>
<keyword evidence="5" id="KW-0539">Nucleus</keyword>
<dbReference type="PROSITE" id="PS00350">
    <property type="entry name" value="MADS_BOX_1"/>
    <property type="match status" value="1"/>
</dbReference>
<feature type="region of interest" description="Disordered" evidence="6">
    <location>
        <begin position="227"/>
        <end position="246"/>
    </location>
</feature>
<gene>
    <name evidence="8" type="ORF">GpartN1_g2048.t1</name>
</gene>
<evidence type="ECO:0000256" key="3">
    <source>
        <dbReference type="ARBA" id="ARBA00023125"/>
    </source>
</evidence>
<reference evidence="8" key="1">
    <citation type="journal article" date="2022" name="Proc. Natl. Acad. Sci. U.S.A.">
        <title>Life cycle and functional genomics of the unicellular red alga Galdieria for elucidating algal and plant evolution and industrial use.</title>
        <authorList>
            <person name="Hirooka S."/>
            <person name="Itabashi T."/>
            <person name="Ichinose T.M."/>
            <person name="Onuma R."/>
            <person name="Fujiwara T."/>
            <person name="Yamashita S."/>
            <person name="Jong L.W."/>
            <person name="Tomita R."/>
            <person name="Iwane A.H."/>
            <person name="Miyagishima S.Y."/>
        </authorList>
    </citation>
    <scope>NUCLEOTIDE SEQUENCE</scope>
    <source>
        <strain evidence="8">NBRC 102759</strain>
    </source>
</reference>
<dbReference type="PRINTS" id="PR00404">
    <property type="entry name" value="MADSDOMAIN"/>
</dbReference>
<evidence type="ECO:0000313" key="9">
    <source>
        <dbReference type="Proteomes" id="UP001061958"/>
    </source>
</evidence>
<feature type="region of interest" description="Disordered" evidence="6">
    <location>
        <begin position="256"/>
        <end position="296"/>
    </location>
</feature>
<dbReference type="InterPro" id="IPR033896">
    <property type="entry name" value="MEF2-like_N"/>
</dbReference>
<proteinExistence type="predicted"/>
<protein>
    <recommendedName>
        <fullName evidence="7">MADS-box domain-containing protein</fullName>
    </recommendedName>
</protein>
<dbReference type="EMBL" id="BQMJ01000014">
    <property type="protein sequence ID" value="GJQ10257.1"/>
    <property type="molecule type" value="Genomic_DNA"/>
</dbReference>
<organism evidence="8 9">
    <name type="scientific">Galdieria partita</name>
    <dbReference type="NCBI Taxonomy" id="83374"/>
    <lineage>
        <taxon>Eukaryota</taxon>
        <taxon>Rhodophyta</taxon>
        <taxon>Bangiophyceae</taxon>
        <taxon>Galdieriales</taxon>
        <taxon>Galdieriaceae</taxon>
        <taxon>Galdieria</taxon>
    </lineage>
</organism>
<comment type="subcellular location">
    <subcellularLocation>
        <location evidence="1">Nucleus</location>
    </subcellularLocation>
</comment>
<evidence type="ECO:0000256" key="1">
    <source>
        <dbReference type="ARBA" id="ARBA00004123"/>
    </source>
</evidence>
<reference evidence="8" key="2">
    <citation type="submission" date="2022-01" db="EMBL/GenBank/DDBJ databases">
        <authorList>
            <person name="Hirooka S."/>
            <person name="Miyagishima S.Y."/>
        </authorList>
    </citation>
    <scope>NUCLEOTIDE SEQUENCE</scope>
    <source>
        <strain evidence="8">NBRC 102759</strain>
    </source>
</reference>
<evidence type="ECO:0000256" key="6">
    <source>
        <dbReference type="SAM" id="MobiDB-lite"/>
    </source>
</evidence>
<dbReference type="InterPro" id="IPR002100">
    <property type="entry name" value="TF_MADSbox"/>
</dbReference>
<dbReference type="CDD" id="cd00265">
    <property type="entry name" value="MADS_MEF2_like"/>
    <property type="match status" value="1"/>
</dbReference>